<gene>
    <name evidence="3" type="ORF">JCR33_19355</name>
</gene>
<comment type="caution">
    <text evidence="3">The sequence shown here is derived from an EMBL/GenBank/DDBJ whole genome shotgun (WGS) entry which is preliminary data.</text>
</comment>
<evidence type="ECO:0000313" key="4">
    <source>
        <dbReference type="Proteomes" id="UP000609531"/>
    </source>
</evidence>
<protein>
    <submittedName>
        <fullName evidence="3">Phage major capsid protein</fullName>
    </submittedName>
</protein>
<evidence type="ECO:0000259" key="2">
    <source>
        <dbReference type="Pfam" id="PF05065"/>
    </source>
</evidence>
<proteinExistence type="predicted"/>
<keyword evidence="4" id="KW-1185">Reference proteome</keyword>
<dbReference type="InterPro" id="IPR054612">
    <property type="entry name" value="Phage_capsid-like_C"/>
</dbReference>
<dbReference type="AlphaFoldDB" id="A0A934IMY3"/>
<dbReference type="RefSeq" id="WP_198883775.1">
    <property type="nucleotide sequence ID" value="NZ_JAEKJA010000021.1"/>
</dbReference>
<dbReference type="EMBL" id="JAEKJA010000021">
    <property type="protein sequence ID" value="MBJ3777871.1"/>
    <property type="molecule type" value="Genomic_DNA"/>
</dbReference>
<reference evidence="3" key="1">
    <citation type="submission" date="2020-12" db="EMBL/GenBank/DDBJ databases">
        <title>Bacterial taxonomy.</title>
        <authorList>
            <person name="Pan X."/>
        </authorList>
    </citation>
    <scope>NUCLEOTIDE SEQUENCE</scope>
    <source>
        <strain evidence="3">B2012</strain>
    </source>
</reference>
<feature type="domain" description="Phage capsid-like C-terminal" evidence="2">
    <location>
        <begin position="160"/>
        <end position="410"/>
    </location>
</feature>
<organism evidence="3 4">
    <name type="scientific">Acuticoccus mangrovi</name>
    <dbReference type="NCBI Taxonomy" id="2796142"/>
    <lineage>
        <taxon>Bacteria</taxon>
        <taxon>Pseudomonadati</taxon>
        <taxon>Pseudomonadota</taxon>
        <taxon>Alphaproteobacteria</taxon>
        <taxon>Hyphomicrobiales</taxon>
        <taxon>Amorphaceae</taxon>
        <taxon>Acuticoccus</taxon>
    </lineage>
</organism>
<dbReference type="Proteomes" id="UP000609531">
    <property type="component" value="Unassembled WGS sequence"/>
</dbReference>
<dbReference type="InterPro" id="IPR024455">
    <property type="entry name" value="Phage_capsid"/>
</dbReference>
<dbReference type="Pfam" id="PF05065">
    <property type="entry name" value="Phage_capsid"/>
    <property type="match status" value="1"/>
</dbReference>
<evidence type="ECO:0000256" key="1">
    <source>
        <dbReference type="ARBA" id="ARBA00004328"/>
    </source>
</evidence>
<sequence>MLTSVKIQRRQSEIRQALAPLVANDNPSEDETRQIETLDLEFRQNETRYRAALIAEDEERREAGAELETRGEREYADLVAGFEMRQVARYLDEGRQLEGRTAEVVQELRSANGYRGVPVPWQALELRAGETVSTGTPDPMQTRPIIDRLFPDSVAGRMGASMINIGSGSVEWPVATAGASVGWQSSETGNVASPSAYATTDHALSPDHTLGVQMRITRKALKQSGEALEQAVRRDMNAAIAVEMDRVVFLGSGADGEPLGVITGAATYGITNTDIGAAPDWAAFRSAVLRFMLANSATGPAGVRLMLRPEVWDATDDLITGLAISEWDRIAAKIGNTVLTTNALAAPSGDPAESVGLLTTSAGGVAPIFVGTWGAVDMIRDPFSDAQSGGLRITALATMDVTVARASQLEIISGIQ</sequence>
<dbReference type="Gene3D" id="3.30.2400.10">
    <property type="entry name" value="Major capsid protein gp5"/>
    <property type="match status" value="1"/>
</dbReference>
<evidence type="ECO:0000313" key="3">
    <source>
        <dbReference type="EMBL" id="MBJ3777871.1"/>
    </source>
</evidence>
<accession>A0A934IMY3</accession>
<name>A0A934IMY3_9HYPH</name>
<dbReference type="SUPFAM" id="SSF56563">
    <property type="entry name" value="Major capsid protein gp5"/>
    <property type="match status" value="1"/>
</dbReference>
<comment type="subcellular location">
    <subcellularLocation>
        <location evidence="1">Virion</location>
    </subcellularLocation>
</comment>
<dbReference type="NCBIfam" id="TIGR01554">
    <property type="entry name" value="major_cap_HK97"/>
    <property type="match status" value="1"/>
</dbReference>